<reference evidence="1 2" key="1">
    <citation type="journal article" date="2020" name="Cell">
        <title>Large-Scale Comparative Analyses of Tick Genomes Elucidate Their Genetic Diversity and Vector Capacities.</title>
        <authorList>
            <consortium name="Tick Genome and Microbiome Consortium (TIGMIC)"/>
            <person name="Jia N."/>
            <person name="Wang J."/>
            <person name="Shi W."/>
            <person name="Du L."/>
            <person name="Sun Y."/>
            <person name="Zhan W."/>
            <person name="Jiang J.F."/>
            <person name="Wang Q."/>
            <person name="Zhang B."/>
            <person name="Ji P."/>
            <person name="Bell-Sakyi L."/>
            <person name="Cui X.M."/>
            <person name="Yuan T.T."/>
            <person name="Jiang B.G."/>
            <person name="Yang W.F."/>
            <person name="Lam T.T."/>
            <person name="Chang Q.C."/>
            <person name="Ding S.J."/>
            <person name="Wang X.J."/>
            <person name="Zhu J.G."/>
            <person name="Ruan X.D."/>
            <person name="Zhao L."/>
            <person name="Wei J.T."/>
            <person name="Ye R.Z."/>
            <person name="Que T.C."/>
            <person name="Du C.H."/>
            <person name="Zhou Y.H."/>
            <person name="Cheng J.X."/>
            <person name="Dai P.F."/>
            <person name="Guo W.B."/>
            <person name="Han X.H."/>
            <person name="Huang E.J."/>
            <person name="Li L.F."/>
            <person name="Wei W."/>
            <person name="Gao Y.C."/>
            <person name="Liu J.Z."/>
            <person name="Shao H.Z."/>
            <person name="Wang X."/>
            <person name="Wang C.C."/>
            <person name="Yang T.C."/>
            <person name="Huo Q.B."/>
            <person name="Li W."/>
            <person name="Chen H.Y."/>
            <person name="Chen S.E."/>
            <person name="Zhou L.G."/>
            <person name="Ni X.B."/>
            <person name="Tian J.H."/>
            <person name="Sheng Y."/>
            <person name="Liu T."/>
            <person name="Pan Y.S."/>
            <person name="Xia L.Y."/>
            <person name="Li J."/>
            <person name="Zhao F."/>
            <person name="Cao W.C."/>
        </authorList>
    </citation>
    <scope>NUCLEOTIDE SEQUENCE [LARGE SCALE GENOMIC DNA]</scope>
    <source>
        <strain evidence="1">Iper-2018</strain>
    </source>
</reference>
<dbReference type="EMBL" id="JABSTQ010010569">
    <property type="protein sequence ID" value="KAG0419877.1"/>
    <property type="molecule type" value="Genomic_DNA"/>
</dbReference>
<accession>A0AC60PIE6</accession>
<keyword evidence="2" id="KW-1185">Reference proteome</keyword>
<sequence length="315" mass="34147">MSCDESQRAHDASAKALKGCTDINNHSKLVATHYSVQEARLLKTNAGRQIPAKLGYVVNLLPITTTDSSSAGKQSSISKRYSRCERSVDDGAPLSTSMEPFLRFGHPRDVSYPTAWDNCIERLCSGSAPKLSSKPLWNMLETLFLLFKSSLLLVSSSPPTSLPTPGTICALRNPVAATHLSRVANLYSSAPCPPAMSFAGKPFFTPNPYRDPIDTASSSTVSWKRQGKIVISTLYLLKLPLMGGAAPYPVLLPAVCRTLTLTLDTTISSEHAHKICWCLLMFLREQMAPLLGDRSLATTRRTRPPPPSPSTTSAA</sequence>
<evidence type="ECO:0000313" key="1">
    <source>
        <dbReference type="EMBL" id="KAG0419877.1"/>
    </source>
</evidence>
<comment type="caution">
    <text evidence="1">The sequence shown here is derived from an EMBL/GenBank/DDBJ whole genome shotgun (WGS) entry which is preliminary data.</text>
</comment>
<name>A0AC60PIE6_IXOPE</name>
<protein>
    <submittedName>
        <fullName evidence="1">Uncharacterized protein</fullName>
    </submittedName>
</protein>
<proteinExistence type="predicted"/>
<gene>
    <name evidence="1" type="ORF">HPB47_003826</name>
</gene>
<organism evidence="1 2">
    <name type="scientific">Ixodes persulcatus</name>
    <name type="common">Taiga tick</name>
    <dbReference type="NCBI Taxonomy" id="34615"/>
    <lineage>
        <taxon>Eukaryota</taxon>
        <taxon>Metazoa</taxon>
        <taxon>Ecdysozoa</taxon>
        <taxon>Arthropoda</taxon>
        <taxon>Chelicerata</taxon>
        <taxon>Arachnida</taxon>
        <taxon>Acari</taxon>
        <taxon>Parasitiformes</taxon>
        <taxon>Ixodida</taxon>
        <taxon>Ixodoidea</taxon>
        <taxon>Ixodidae</taxon>
        <taxon>Ixodinae</taxon>
        <taxon>Ixodes</taxon>
    </lineage>
</organism>
<evidence type="ECO:0000313" key="2">
    <source>
        <dbReference type="Proteomes" id="UP000805193"/>
    </source>
</evidence>
<dbReference type="Proteomes" id="UP000805193">
    <property type="component" value="Unassembled WGS sequence"/>
</dbReference>